<dbReference type="InterPro" id="IPR011877">
    <property type="entry name" value="Ribokinase"/>
</dbReference>
<dbReference type="RefSeq" id="WP_114846214.1">
    <property type="nucleotide sequence ID" value="NZ_JBHSPE010000008.1"/>
</dbReference>
<keyword evidence="5 12" id="KW-0479">Metal-binding</keyword>
<dbReference type="PANTHER" id="PTHR10584:SF166">
    <property type="entry name" value="RIBOKINASE"/>
    <property type="match status" value="1"/>
</dbReference>
<dbReference type="Proteomes" id="UP000253782">
    <property type="component" value="Unassembled WGS sequence"/>
</dbReference>
<feature type="binding site" evidence="12">
    <location>
        <position position="245"/>
    </location>
    <ligand>
        <name>K(+)</name>
        <dbReference type="ChEBI" id="CHEBI:29103"/>
    </ligand>
</feature>
<evidence type="ECO:0000256" key="8">
    <source>
        <dbReference type="ARBA" id="ARBA00022840"/>
    </source>
</evidence>
<keyword evidence="4 12" id="KW-0808">Transferase</keyword>
<feature type="binding site" evidence="12">
    <location>
        <position position="249"/>
    </location>
    <ligand>
        <name>substrate</name>
    </ligand>
</feature>
<dbReference type="GO" id="GO:0005829">
    <property type="term" value="C:cytosol"/>
    <property type="evidence" value="ECO:0007669"/>
    <property type="project" value="TreeGrafter"/>
</dbReference>
<keyword evidence="11 12" id="KW-0119">Carbohydrate metabolism</keyword>
<evidence type="ECO:0000256" key="1">
    <source>
        <dbReference type="ARBA" id="ARBA00005380"/>
    </source>
</evidence>
<dbReference type="AlphaFoldDB" id="A0A369URG3"/>
<evidence type="ECO:0000256" key="2">
    <source>
        <dbReference type="ARBA" id="ARBA00012035"/>
    </source>
</evidence>
<dbReference type="EMBL" id="QQAH01000013">
    <property type="protein sequence ID" value="RDD80909.1"/>
    <property type="molecule type" value="Genomic_DNA"/>
</dbReference>
<feature type="binding site" evidence="12">
    <location>
        <position position="183"/>
    </location>
    <ligand>
        <name>ATP</name>
        <dbReference type="ChEBI" id="CHEBI:30616"/>
    </ligand>
</feature>
<feature type="binding site" evidence="12">
    <location>
        <position position="139"/>
    </location>
    <ligand>
        <name>substrate</name>
    </ligand>
</feature>
<evidence type="ECO:0000256" key="9">
    <source>
        <dbReference type="ARBA" id="ARBA00022842"/>
    </source>
</evidence>
<keyword evidence="7 12" id="KW-0418">Kinase</keyword>
<comment type="caution">
    <text evidence="14">The sequence shown here is derived from an EMBL/GenBank/DDBJ whole genome shotgun (WGS) entry which is preliminary data.</text>
</comment>
<feature type="binding site" evidence="12">
    <location>
        <position position="280"/>
    </location>
    <ligand>
        <name>K(+)</name>
        <dbReference type="ChEBI" id="CHEBI:29103"/>
    </ligand>
</feature>
<keyword evidence="9 12" id="KW-0460">Magnesium</keyword>
<reference evidence="14 15" key="1">
    <citation type="submission" date="2018-07" db="EMBL/GenBank/DDBJ databases">
        <title>Dyella tabacisoli L4-6T, whole genome shotgun sequence.</title>
        <authorList>
            <person name="Zhou X.-K."/>
            <person name="Li W.-J."/>
            <person name="Duan Y.-Q."/>
        </authorList>
    </citation>
    <scope>NUCLEOTIDE SEQUENCE [LARGE SCALE GENOMIC DNA]</scope>
    <source>
        <strain evidence="14 15">L4-6</strain>
    </source>
</reference>
<evidence type="ECO:0000256" key="3">
    <source>
        <dbReference type="ARBA" id="ARBA00016943"/>
    </source>
</evidence>
<dbReference type="OrthoDB" id="9775849at2"/>
<evidence type="ECO:0000256" key="6">
    <source>
        <dbReference type="ARBA" id="ARBA00022741"/>
    </source>
</evidence>
<name>A0A369URG3_9GAMM</name>
<dbReference type="GO" id="GO:0005524">
    <property type="term" value="F:ATP binding"/>
    <property type="evidence" value="ECO:0007669"/>
    <property type="project" value="UniProtKB-UniRule"/>
</dbReference>
<dbReference type="SUPFAM" id="SSF53613">
    <property type="entry name" value="Ribokinase-like"/>
    <property type="match status" value="1"/>
</dbReference>
<gene>
    <name evidence="12 14" type="primary">rbsK</name>
    <name evidence="14" type="ORF">DVJ77_14465</name>
</gene>
<dbReference type="GO" id="GO:0019303">
    <property type="term" value="P:D-ribose catabolic process"/>
    <property type="evidence" value="ECO:0007669"/>
    <property type="project" value="UniProtKB-UniRule"/>
</dbReference>
<comment type="caution">
    <text evidence="12">Lacks conserved residue(s) required for the propagation of feature annotation.</text>
</comment>
<protein>
    <recommendedName>
        <fullName evidence="3 12">Ribokinase</fullName>
        <shortName evidence="12">RK</shortName>
        <ecNumber evidence="2 12">2.7.1.15</ecNumber>
    </recommendedName>
</protein>
<dbReference type="CDD" id="cd01174">
    <property type="entry name" value="ribokinase"/>
    <property type="match status" value="1"/>
</dbReference>
<feature type="binding site" evidence="12">
    <location>
        <position position="277"/>
    </location>
    <ligand>
        <name>K(+)</name>
        <dbReference type="ChEBI" id="CHEBI:29103"/>
    </ligand>
</feature>
<dbReference type="EC" id="2.7.1.15" evidence="2 12"/>
<keyword evidence="6 12" id="KW-0547">Nucleotide-binding</keyword>
<dbReference type="InterPro" id="IPR029056">
    <property type="entry name" value="Ribokinase-like"/>
</dbReference>
<evidence type="ECO:0000256" key="11">
    <source>
        <dbReference type="ARBA" id="ARBA00023277"/>
    </source>
</evidence>
<comment type="similarity">
    <text evidence="12">Belongs to the carbohydrate kinase PfkB family. Ribokinase subfamily.</text>
</comment>
<dbReference type="InterPro" id="IPR002173">
    <property type="entry name" value="Carboh/pur_kinase_PfkB_CS"/>
</dbReference>
<comment type="function">
    <text evidence="12">Catalyzes the phosphorylation of ribose at O-5 in a reaction requiring ATP and magnesium. The resulting D-ribose-5-phosphate can then be used either for sythesis of nucleotides, histidine, and tryptophan, or as a component of the pentose phosphate pathway.</text>
</comment>
<comment type="similarity">
    <text evidence="1">Belongs to the carbohydrate kinase pfkB family.</text>
</comment>
<dbReference type="Pfam" id="PF00294">
    <property type="entry name" value="PfkB"/>
    <property type="match status" value="1"/>
</dbReference>
<evidence type="ECO:0000259" key="13">
    <source>
        <dbReference type="Pfam" id="PF00294"/>
    </source>
</evidence>
<sequence length="306" mass="32369">MTRIVVVGSINMDLVTLAPRFAGAGETLLGEHFLTAHGGKGANQAVAAARLGAEVALIGALGDDAFGQQLHDGLAREGIALEHVQRIDNCASGTASITVAEGENQIIVVPAANRYVSPEQIERAEAMIARADVVLVQMEIPLVTVEATLRLGHRLGVPVILNPAPAQPLPMEWLKLARCVTPNQHELAILLGVDNQHGSNEDFRNLMRRAPCPVVLTRGAEGAWYGDNAEPMHQPSFKVEVVDSTGAGDTFNAALAVFLHEGMPIAVRKACAAAALSVSKLGAQVGMPTLREVETLLANQTQRLTT</sequence>
<evidence type="ECO:0000313" key="14">
    <source>
        <dbReference type="EMBL" id="RDD80909.1"/>
    </source>
</evidence>
<dbReference type="NCBIfam" id="TIGR02152">
    <property type="entry name" value="D_ribokin_bact"/>
    <property type="match status" value="1"/>
</dbReference>
<comment type="cofactor">
    <cofactor evidence="12">
        <name>Mg(2+)</name>
        <dbReference type="ChEBI" id="CHEBI:18420"/>
    </cofactor>
    <text evidence="12">Requires a divalent cation, most likely magnesium in vivo, as an electrophilic catalyst to aid phosphoryl group transfer. It is the chelate of the metal and the nucleotide that is the actual substrate.</text>
</comment>
<feature type="binding site" evidence="12">
    <location>
        <begin position="11"/>
        <end position="13"/>
    </location>
    <ligand>
        <name>substrate</name>
    </ligand>
</feature>
<comment type="activity regulation">
    <text evidence="12">Activated by a monovalent cation that binds near, but not in, the active site. The most likely occupant of the site in vivo is potassium. Ion binding induces a conformational change that may alter substrate affinity.</text>
</comment>
<evidence type="ECO:0000256" key="12">
    <source>
        <dbReference type="HAMAP-Rule" id="MF_01987"/>
    </source>
</evidence>
<accession>A0A369URG3</accession>
<dbReference type="InterPro" id="IPR002139">
    <property type="entry name" value="Ribo/fructo_kinase"/>
</dbReference>
<comment type="catalytic activity">
    <reaction evidence="12">
        <text>D-ribose + ATP = D-ribose 5-phosphate + ADP + H(+)</text>
        <dbReference type="Rhea" id="RHEA:13697"/>
        <dbReference type="ChEBI" id="CHEBI:15378"/>
        <dbReference type="ChEBI" id="CHEBI:30616"/>
        <dbReference type="ChEBI" id="CHEBI:47013"/>
        <dbReference type="ChEBI" id="CHEBI:78346"/>
        <dbReference type="ChEBI" id="CHEBI:456216"/>
        <dbReference type="EC" id="2.7.1.15"/>
    </reaction>
</comment>
<dbReference type="PROSITE" id="PS00584">
    <property type="entry name" value="PFKB_KINASES_2"/>
    <property type="match status" value="1"/>
</dbReference>
<dbReference type="GO" id="GO:0046872">
    <property type="term" value="F:metal ion binding"/>
    <property type="evidence" value="ECO:0007669"/>
    <property type="project" value="UniProtKB-KW"/>
</dbReference>
<comment type="subunit">
    <text evidence="12">Homodimer.</text>
</comment>
<organism evidence="14 15">
    <name type="scientific">Dyella tabacisoli</name>
    <dbReference type="NCBI Taxonomy" id="2282381"/>
    <lineage>
        <taxon>Bacteria</taxon>
        <taxon>Pseudomonadati</taxon>
        <taxon>Pseudomonadota</taxon>
        <taxon>Gammaproteobacteria</taxon>
        <taxon>Lysobacterales</taxon>
        <taxon>Rhodanobacteraceae</taxon>
        <taxon>Dyella</taxon>
    </lineage>
</organism>
<feature type="binding site" evidence="12">
    <location>
        <begin position="39"/>
        <end position="43"/>
    </location>
    <ligand>
        <name>substrate</name>
    </ligand>
</feature>
<feature type="binding site" evidence="12">
    <location>
        <begin position="217"/>
        <end position="222"/>
    </location>
    <ligand>
        <name>ATP</name>
        <dbReference type="ChEBI" id="CHEBI:30616"/>
    </ligand>
</feature>
<feature type="binding site" evidence="12">
    <location>
        <position position="282"/>
    </location>
    <ligand>
        <name>K(+)</name>
        <dbReference type="ChEBI" id="CHEBI:29103"/>
    </ligand>
</feature>
<comment type="subcellular location">
    <subcellularLocation>
        <location evidence="12">Cytoplasm</location>
    </subcellularLocation>
</comment>
<dbReference type="Gene3D" id="3.40.1190.20">
    <property type="match status" value="1"/>
</dbReference>
<dbReference type="HAMAP" id="MF_01987">
    <property type="entry name" value="Ribokinase"/>
    <property type="match status" value="1"/>
</dbReference>
<evidence type="ECO:0000256" key="10">
    <source>
        <dbReference type="ARBA" id="ARBA00022958"/>
    </source>
</evidence>
<evidence type="ECO:0000256" key="4">
    <source>
        <dbReference type="ARBA" id="ARBA00022679"/>
    </source>
</evidence>
<evidence type="ECO:0000256" key="5">
    <source>
        <dbReference type="ARBA" id="ARBA00022723"/>
    </source>
</evidence>
<keyword evidence="12" id="KW-0963">Cytoplasm</keyword>
<comment type="pathway">
    <text evidence="12">Carbohydrate metabolism; D-ribose degradation; D-ribose 5-phosphate from beta-D-ribopyranose: step 2/2.</text>
</comment>
<dbReference type="InterPro" id="IPR011611">
    <property type="entry name" value="PfkB_dom"/>
</dbReference>
<dbReference type="UniPathway" id="UPA00916">
    <property type="reaction ID" value="UER00889"/>
</dbReference>
<feature type="binding site" evidence="12">
    <location>
        <begin position="248"/>
        <end position="249"/>
    </location>
    <ligand>
        <name>ATP</name>
        <dbReference type="ChEBI" id="CHEBI:30616"/>
    </ligand>
</feature>
<feature type="domain" description="Carbohydrate kinase PfkB" evidence="13">
    <location>
        <begin position="1"/>
        <end position="289"/>
    </location>
</feature>
<keyword evidence="10 12" id="KW-0630">Potassium</keyword>
<evidence type="ECO:0000313" key="15">
    <source>
        <dbReference type="Proteomes" id="UP000253782"/>
    </source>
</evidence>
<feature type="active site" description="Proton acceptor" evidence="12">
    <location>
        <position position="249"/>
    </location>
</feature>
<evidence type="ECO:0000256" key="7">
    <source>
        <dbReference type="ARBA" id="ARBA00022777"/>
    </source>
</evidence>
<feature type="binding site" evidence="12">
    <location>
        <position position="243"/>
    </location>
    <ligand>
        <name>K(+)</name>
        <dbReference type="ChEBI" id="CHEBI:29103"/>
    </ligand>
</feature>
<dbReference type="PRINTS" id="PR00990">
    <property type="entry name" value="RIBOKINASE"/>
</dbReference>
<proteinExistence type="inferred from homology"/>
<dbReference type="GO" id="GO:0004747">
    <property type="term" value="F:ribokinase activity"/>
    <property type="evidence" value="ECO:0007669"/>
    <property type="project" value="UniProtKB-UniRule"/>
</dbReference>
<dbReference type="PANTHER" id="PTHR10584">
    <property type="entry name" value="SUGAR KINASE"/>
    <property type="match status" value="1"/>
</dbReference>
<keyword evidence="15" id="KW-1185">Reference proteome</keyword>
<keyword evidence="8 12" id="KW-0067">ATP-binding</keyword>